<keyword evidence="2" id="KW-1185">Reference proteome</keyword>
<dbReference type="Proteomes" id="UP000002334">
    <property type="component" value="Chromosome"/>
</dbReference>
<accession>C4K8G6</accession>
<evidence type="ECO:0000313" key="2">
    <source>
        <dbReference type="Proteomes" id="UP000002334"/>
    </source>
</evidence>
<dbReference type="HOGENOM" id="CLU_3168796_0_0_6"/>
<dbReference type="KEGG" id="hde:HDEF_2283"/>
<reference evidence="1 2" key="1">
    <citation type="journal article" date="2009" name="Proc. Natl. Acad. Sci. U.S.A.">
        <title>Hamiltonella defensa, genome evolution of protective bacterial endosymbiont from pathogenic ancestors.</title>
        <authorList>
            <person name="Degnan P.H."/>
            <person name="Yu Y."/>
            <person name="Sisneros N."/>
            <person name="Wing R.A."/>
            <person name="Moran N.A."/>
        </authorList>
    </citation>
    <scope>NUCLEOTIDE SEQUENCE [LARGE SCALE GENOMIC DNA]</scope>
    <source>
        <strain evidence="2">5AT</strain>
    </source>
</reference>
<evidence type="ECO:0000313" key="1">
    <source>
        <dbReference type="EMBL" id="ACQ68822.1"/>
    </source>
</evidence>
<name>C4K8G6_HAMD5</name>
<dbReference type="AlphaFoldDB" id="C4K8G6"/>
<protein>
    <submittedName>
        <fullName evidence="1">Uncharacterized protein</fullName>
    </submittedName>
</protein>
<gene>
    <name evidence="1" type="ordered locus">HDEF_2283</name>
</gene>
<organism evidence="1 2">
    <name type="scientific">Hamiltonella defensa subsp. Acyrthosiphon pisum (strain 5AT)</name>
    <dbReference type="NCBI Taxonomy" id="572265"/>
    <lineage>
        <taxon>Bacteria</taxon>
        <taxon>Pseudomonadati</taxon>
        <taxon>Pseudomonadota</taxon>
        <taxon>Gammaproteobacteria</taxon>
        <taxon>Enterobacterales</taxon>
        <taxon>Enterobacteriaceae</taxon>
        <taxon>aphid secondary symbionts</taxon>
        <taxon>Candidatus Williamhamiltonella</taxon>
    </lineage>
</organism>
<dbReference type="EMBL" id="CP001277">
    <property type="protein sequence ID" value="ACQ68822.1"/>
    <property type="molecule type" value="Genomic_DNA"/>
</dbReference>
<proteinExistence type="predicted"/>
<sequence length="47" mass="5216">MYGAMWFIKSGKKSTQTPEVPSGSNIIFNDRRALTAYMMTASGWKGV</sequence>